<keyword evidence="1" id="KW-0175">Coiled coil</keyword>
<feature type="coiled-coil region" evidence="1">
    <location>
        <begin position="118"/>
        <end position="148"/>
    </location>
</feature>
<sequence length="162" mass="18641">MTTSIYSIPIATTAGIARHFFISADGTFENSIGWGPKGIEFQGQPLDLTPEQEQRLDEYSEKFGEYNIYSNNCEMFAWYILTGKRYSGQTQERIHTAVGAIAISAVQPILTVRGMKYYQYEQAIIRRLNEDNEELKQARKQKLESEQAARDDFWKRRDAGLI</sequence>
<dbReference type="AlphaFoldDB" id="A0A0F5YH98"/>
<dbReference type="EMBL" id="LATL02000267">
    <property type="protein sequence ID" value="KKD38266.1"/>
    <property type="molecule type" value="Genomic_DNA"/>
</dbReference>
<evidence type="ECO:0000313" key="3">
    <source>
        <dbReference type="Proteomes" id="UP000033607"/>
    </source>
</evidence>
<evidence type="ECO:0000313" key="2">
    <source>
        <dbReference type="EMBL" id="KKD38266.1"/>
    </source>
</evidence>
<dbReference type="OrthoDB" id="459290at2"/>
<dbReference type="Proteomes" id="UP000033607">
    <property type="component" value="Unassembled WGS sequence"/>
</dbReference>
<dbReference type="Gene3D" id="3.90.1720.10">
    <property type="entry name" value="endopeptidase domain like (from Nostoc punctiforme)"/>
    <property type="match status" value="1"/>
</dbReference>
<proteinExistence type="predicted"/>
<protein>
    <submittedName>
        <fullName evidence="2">NC domain-containing protein</fullName>
    </submittedName>
</protein>
<gene>
    <name evidence="2" type="ORF">WN50_09800</name>
</gene>
<organism evidence="2 3">
    <name type="scientific">Limnoraphis robusta CS-951</name>
    <dbReference type="NCBI Taxonomy" id="1637645"/>
    <lineage>
        <taxon>Bacteria</taxon>
        <taxon>Bacillati</taxon>
        <taxon>Cyanobacteriota</taxon>
        <taxon>Cyanophyceae</taxon>
        <taxon>Oscillatoriophycideae</taxon>
        <taxon>Oscillatoriales</taxon>
        <taxon>Sirenicapillariaceae</taxon>
        <taxon>Limnoraphis</taxon>
    </lineage>
</organism>
<evidence type="ECO:0000256" key="1">
    <source>
        <dbReference type="SAM" id="Coils"/>
    </source>
</evidence>
<comment type="caution">
    <text evidence="2">The sequence shown here is derived from an EMBL/GenBank/DDBJ whole genome shotgun (WGS) entry which is preliminary data.</text>
</comment>
<accession>A0A0F5YH98</accession>
<name>A0A0F5YH98_9CYAN</name>
<reference evidence="2 3" key="1">
    <citation type="submission" date="2015-06" db="EMBL/GenBank/DDBJ databases">
        <title>Draft genome assembly of filamentous brackish cyanobacterium Limnoraphis robusta strain CS-951.</title>
        <authorList>
            <person name="Willis A."/>
            <person name="Parks M."/>
            <person name="Burford M.A."/>
        </authorList>
    </citation>
    <scope>NUCLEOTIDE SEQUENCE [LARGE SCALE GENOMIC DNA]</scope>
    <source>
        <strain evidence="2 3">CS-951</strain>
    </source>
</reference>
<dbReference type="RefSeq" id="WP_046278360.1">
    <property type="nucleotide sequence ID" value="NZ_LATL02000267.1"/>
</dbReference>
<dbReference type="PATRIC" id="fig|1637645.4.peg.5313"/>